<dbReference type="InterPro" id="IPR046960">
    <property type="entry name" value="PPR_At4g14850-like_plant"/>
</dbReference>
<comment type="similarity">
    <text evidence="2">Belongs to the PPR family. PCMP-E subfamily.</text>
</comment>
<feature type="repeat" description="PPR" evidence="3">
    <location>
        <begin position="51"/>
        <end position="85"/>
    </location>
</feature>
<comment type="caution">
    <text evidence="4">The sequence shown here is derived from an EMBL/GenBank/DDBJ whole genome shotgun (WGS) entry which is preliminary data.</text>
</comment>
<protein>
    <recommendedName>
        <fullName evidence="6">Pentatricopeptide repeat-containing protein</fullName>
    </recommendedName>
</protein>
<proteinExistence type="inferred from homology"/>
<name>A0ABD2ZJ96_9GENT</name>
<dbReference type="NCBIfam" id="TIGR00756">
    <property type="entry name" value="PPR"/>
    <property type="match status" value="4"/>
</dbReference>
<dbReference type="InterPro" id="IPR002885">
    <property type="entry name" value="PPR_rpt"/>
</dbReference>
<dbReference type="Pfam" id="PF13041">
    <property type="entry name" value="PPR_2"/>
    <property type="match status" value="2"/>
</dbReference>
<dbReference type="FunFam" id="1.25.40.10:FF:000090">
    <property type="entry name" value="Pentatricopeptide repeat-containing protein, chloroplastic"/>
    <property type="match status" value="1"/>
</dbReference>
<keyword evidence="5" id="KW-1185">Reference proteome</keyword>
<gene>
    <name evidence="4" type="ORF">ACH5RR_020377</name>
</gene>
<dbReference type="InterPro" id="IPR011990">
    <property type="entry name" value="TPR-like_helical_dom_sf"/>
</dbReference>
<feature type="repeat" description="PPR" evidence="3">
    <location>
        <begin position="509"/>
        <end position="543"/>
    </location>
</feature>
<sequence length="700" mass="77056">MNRHSRLIKLGLDTNPFYASKVIAEYACSQSRNSLSHAHQVFDQVPFNLKDTALWASLISAYSRSHQPHKALHLFSHMLLQPQPAPHAQPNSYVFTSVARAIASAPEQHLCLGQTLHAHVIKYGYIPNDVVVETALLHMYAKCGVLTYACKLFDEMPLRNLVTWNAMISGLVQNGMEINGFELFTEMKCLEIYAPDQFTVATVLSGCAGVRDLILGKQVHGFAIVSGFESNCSNAIATMYFDCGEVGSGEKFLDGIGGDVFMMLIKIRGYVSNAKYSDALKCISSAHNSIVILYQDHTVIVPLLTACSKLSLLRVGKQLHGLLITLGESFEFNLSDEDGEIIGCALIDMYSKCGDVFEARRVFDHLLPQHISHGNSMVLGYIYNGLIGDARALLEIMPEKNVVSWTSMMTGYVRSGKPNEGLNLLTKMYSNEEGLIVNGNCLTFVVGLEACSSLTDLEKGKQIHAKTVRMLVSADISNVVIGTALIDMYSKSGKLNYAQRVFDLMVEKNAVAWTSIIMGYAVHGLGFDALKLFQQMIGTGFEPNEVTFIAVLTACSHSGLVDSGLQYFKMMKKYNLVPREDHQTCLIDMLGRFGRLDEAFHLLEETEATEWSGEPSRATAWAALLGACHLHGNVKLGEKVAKKMLVNGKQISTTHVTLSNVYAAAGLWDEAYGVRESWRKEGNINGEPGLTSISMHMQNS</sequence>
<evidence type="ECO:0000256" key="2">
    <source>
        <dbReference type="ARBA" id="ARBA00061659"/>
    </source>
</evidence>
<dbReference type="Gene3D" id="1.25.40.10">
    <property type="entry name" value="Tetratricopeptide repeat domain"/>
    <property type="match status" value="5"/>
</dbReference>
<accession>A0ABD2ZJ96</accession>
<keyword evidence="1" id="KW-0677">Repeat</keyword>
<feature type="repeat" description="PPR" evidence="3">
    <location>
        <begin position="544"/>
        <end position="578"/>
    </location>
</feature>
<feature type="repeat" description="PPR" evidence="3">
    <location>
        <begin position="401"/>
        <end position="431"/>
    </location>
</feature>
<evidence type="ECO:0000256" key="3">
    <source>
        <dbReference type="PROSITE-ProRule" id="PRU00708"/>
    </source>
</evidence>
<feature type="repeat" description="PPR" evidence="3">
    <location>
        <begin position="160"/>
        <end position="194"/>
    </location>
</feature>
<dbReference type="AlphaFoldDB" id="A0ABD2ZJ96"/>
<evidence type="ECO:0008006" key="6">
    <source>
        <dbReference type="Google" id="ProtNLM"/>
    </source>
</evidence>
<dbReference type="Proteomes" id="UP001630127">
    <property type="component" value="Unassembled WGS sequence"/>
</dbReference>
<dbReference type="PANTHER" id="PTHR47926">
    <property type="entry name" value="PENTATRICOPEPTIDE REPEAT-CONTAINING PROTEIN"/>
    <property type="match status" value="1"/>
</dbReference>
<evidence type="ECO:0000313" key="4">
    <source>
        <dbReference type="EMBL" id="KAL3517788.1"/>
    </source>
</evidence>
<evidence type="ECO:0000313" key="5">
    <source>
        <dbReference type="Proteomes" id="UP001630127"/>
    </source>
</evidence>
<dbReference type="PROSITE" id="PS51375">
    <property type="entry name" value="PPR"/>
    <property type="match status" value="5"/>
</dbReference>
<dbReference type="EMBL" id="JBJUIK010000009">
    <property type="protein sequence ID" value="KAL3517788.1"/>
    <property type="molecule type" value="Genomic_DNA"/>
</dbReference>
<dbReference type="PANTHER" id="PTHR47926:SF342">
    <property type="entry name" value="TETRATRICOPEPTIDE-LIKE HELICAL DOMAIN-CONTAINING PROTEIN-RELATED"/>
    <property type="match status" value="1"/>
</dbReference>
<evidence type="ECO:0000256" key="1">
    <source>
        <dbReference type="ARBA" id="ARBA00022737"/>
    </source>
</evidence>
<reference evidence="4 5" key="1">
    <citation type="submission" date="2024-11" db="EMBL/GenBank/DDBJ databases">
        <title>A near-complete genome assembly of Cinchona calisaya.</title>
        <authorList>
            <person name="Lian D.C."/>
            <person name="Zhao X.W."/>
            <person name="Wei L."/>
        </authorList>
    </citation>
    <scope>NUCLEOTIDE SEQUENCE [LARGE SCALE GENOMIC DNA]</scope>
    <source>
        <tissue evidence="4">Nenye</tissue>
    </source>
</reference>
<dbReference type="Pfam" id="PF01535">
    <property type="entry name" value="PPR"/>
    <property type="match status" value="6"/>
</dbReference>
<dbReference type="FunFam" id="1.25.40.10:FF:000196">
    <property type="entry name" value="Pentatricopeptide repeat-containing protein At4g14850"/>
    <property type="match status" value="1"/>
</dbReference>
<organism evidence="4 5">
    <name type="scientific">Cinchona calisaya</name>
    <dbReference type="NCBI Taxonomy" id="153742"/>
    <lineage>
        <taxon>Eukaryota</taxon>
        <taxon>Viridiplantae</taxon>
        <taxon>Streptophyta</taxon>
        <taxon>Embryophyta</taxon>
        <taxon>Tracheophyta</taxon>
        <taxon>Spermatophyta</taxon>
        <taxon>Magnoliopsida</taxon>
        <taxon>eudicotyledons</taxon>
        <taxon>Gunneridae</taxon>
        <taxon>Pentapetalae</taxon>
        <taxon>asterids</taxon>
        <taxon>lamiids</taxon>
        <taxon>Gentianales</taxon>
        <taxon>Rubiaceae</taxon>
        <taxon>Cinchonoideae</taxon>
        <taxon>Cinchoneae</taxon>
        <taxon>Cinchona</taxon>
    </lineage>
</organism>